<evidence type="ECO:0000256" key="1">
    <source>
        <dbReference type="ARBA" id="ARBA00010515"/>
    </source>
</evidence>
<organism evidence="5 6">
    <name type="scientific">Gordonia bronchialis (strain ATCC 25592 / DSM 43247 / BCRC 13721 / JCM 3198 / KCTC 3076 / NBRC 16047 / NCTC 10667)</name>
    <name type="common">Rhodococcus bronchialis</name>
    <dbReference type="NCBI Taxonomy" id="526226"/>
    <lineage>
        <taxon>Bacteria</taxon>
        <taxon>Bacillati</taxon>
        <taxon>Actinomycetota</taxon>
        <taxon>Actinomycetes</taxon>
        <taxon>Mycobacteriales</taxon>
        <taxon>Gordoniaceae</taxon>
        <taxon>Gordonia</taxon>
    </lineage>
</organism>
<comment type="similarity">
    <text evidence="1">Belongs to the 'GDXG' lipolytic enzyme family.</text>
</comment>
<dbReference type="HOGENOM" id="CLU_012494_6_4_11"/>
<dbReference type="EMBL" id="CP001802">
    <property type="protein sequence ID" value="ACY19777.1"/>
    <property type="molecule type" value="Genomic_DNA"/>
</dbReference>
<evidence type="ECO:0000256" key="3">
    <source>
        <dbReference type="PROSITE-ProRule" id="PRU10038"/>
    </source>
</evidence>
<dbReference type="PANTHER" id="PTHR48081:SF8">
    <property type="entry name" value="ALPHA_BETA HYDROLASE FOLD-3 DOMAIN-CONTAINING PROTEIN-RELATED"/>
    <property type="match status" value="1"/>
</dbReference>
<dbReference type="InterPro" id="IPR029058">
    <property type="entry name" value="AB_hydrolase_fold"/>
</dbReference>
<dbReference type="KEGG" id="gbr:Gbro_0443"/>
<feature type="active site" evidence="3">
    <location>
        <position position="200"/>
    </location>
</feature>
<evidence type="ECO:0000313" key="5">
    <source>
        <dbReference type="EMBL" id="ACY19777.1"/>
    </source>
</evidence>
<dbReference type="Pfam" id="PF07859">
    <property type="entry name" value="Abhydrolase_3"/>
    <property type="match status" value="1"/>
</dbReference>
<dbReference type="STRING" id="526226.Gbro_0443"/>
<dbReference type="GO" id="GO:0016787">
    <property type="term" value="F:hydrolase activity"/>
    <property type="evidence" value="ECO:0007669"/>
    <property type="project" value="UniProtKB-KW"/>
</dbReference>
<dbReference type="PROSITE" id="PS01173">
    <property type="entry name" value="LIPASE_GDXG_HIS"/>
    <property type="match status" value="1"/>
</dbReference>
<reference evidence="5 6" key="2">
    <citation type="journal article" date="2010" name="Stand. Genomic Sci.">
        <title>Complete genome sequence of Gordonia bronchialis type strain (3410).</title>
        <authorList>
            <person name="Ivanova N."/>
            <person name="Sikorski J."/>
            <person name="Jando M."/>
            <person name="Lapidus A."/>
            <person name="Nolan M."/>
            <person name="Lucas S."/>
            <person name="Del Rio T.G."/>
            <person name="Tice H."/>
            <person name="Copeland A."/>
            <person name="Cheng J.F."/>
            <person name="Chen F."/>
            <person name="Bruce D."/>
            <person name="Goodwin L."/>
            <person name="Pitluck S."/>
            <person name="Mavromatis K."/>
            <person name="Ovchinnikova G."/>
            <person name="Pati A."/>
            <person name="Chen A."/>
            <person name="Palaniappan K."/>
            <person name="Land M."/>
            <person name="Hauser L."/>
            <person name="Chang Y.J."/>
            <person name="Jeffries C.D."/>
            <person name="Chain P."/>
            <person name="Saunders E."/>
            <person name="Han C."/>
            <person name="Detter J.C."/>
            <person name="Brettin T."/>
            <person name="Rohde M."/>
            <person name="Goker M."/>
            <person name="Bristow J."/>
            <person name="Eisen J.A."/>
            <person name="Markowitz V."/>
            <person name="Hugenholtz P."/>
            <person name="Klenk H.P."/>
            <person name="Kyrpides N.C."/>
        </authorList>
    </citation>
    <scope>NUCLEOTIDE SEQUENCE [LARGE SCALE GENOMIC DNA]</scope>
    <source>
        <strain evidence="6">ATCC 25592 / DSM 43247 / BCRC 13721 / JCM 3198 / KCTC 3076 / NBRC 16047 / NCTC 10667</strain>
    </source>
</reference>
<evidence type="ECO:0000313" key="6">
    <source>
        <dbReference type="Proteomes" id="UP000001219"/>
    </source>
</evidence>
<dbReference type="InterPro" id="IPR002168">
    <property type="entry name" value="Lipase_GDXG_HIS_AS"/>
</dbReference>
<evidence type="ECO:0000259" key="4">
    <source>
        <dbReference type="Pfam" id="PF07859"/>
    </source>
</evidence>
<dbReference type="AlphaFoldDB" id="D0LDF7"/>
<dbReference type="PROSITE" id="PS01174">
    <property type="entry name" value="LIPASE_GDXG_SER"/>
    <property type="match status" value="1"/>
</dbReference>
<protein>
    <submittedName>
        <fullName evidence="5">Alpha/beta hydrolase fold-3 domain protein</fullName>
    </submittedName>
</protein>
<dbReference type="RefSeq" id="WP_012832366.1">
    <property type="nucleotide sequence ID" value="NC_013441.1"/>
</dbReference>
<gene>
    <name evidence="5" type="ordered locus">Gbro_0443</name>
</gene>
<name>D0LDF7_GORB4</name>
<dbReference type="InterPro" id="IPR013094">
    <property type="entry name" value="AB_hydrolase_3"/>
</dbReference>
<dbReference type="PANTHER" id="PTHR48081">
    <property type="entry name" value="AB HYDROLASE SUPERFAMILY PROTEIN C4A8.06C"/>
    <property type="match status" value="1"/>
</dbReference>
<reference evidence="6" key="1">
    <citation type="submission" date="2009-10" db="EMBL/GenBank/DDBJ databases">
        <title>The complete chromosome of Gordonia bronchialis DSM 43247.</title>
        <authorList>
            <consortium name="US DOE Joint Genome Institute (JGI-PGF)"/>
            <person name="Lucas S."/>
            <person name="Copeland A."/>
            <person name="Lapidus A."/>
            <person name="Glavina del Rio T."/>
            <person name="Dalin E."/>
            <person name="Tice H."/>
            <person name="Bruce D."/>
            <person name="Goodwin L."/>
            <person name="Pitluck S."/>
            <person name="Kyrpides N."/>
            <person name="Mavromatis K."/>
            <person name="Ivanova N."/>
            <person name="Ovchinnikova G."/>
            <person name="Saunders E."/>
            <person name="Brettin T."/>
            <person name="Detter J.C."/>
            <person name="Han C."/>
            <person name="Larimer F."/>
            <person name="Land M."/>
            <person name="Hauser L."/>
            <person name="Markowitz V."/>
            <person name="Cheng J.-F."/>
            <person name="Hugenholtz P."/>
            <person name="Woyke T."/>
            <person name="Wu D."/>
            <person name="Jando M."/>
            <person name="Schneider S."/>
            <person name="Goeker M."/>
            <person name="Klenk H.-P."/>
            <person name="Eisen J.A."/>
        </authorList>
    </citation>
    <scope>NUCLEOTIDE SEQUENCE [LARGE SCALE GENOMIC DNA]</scope>
    <source>
        <strain evidence="6">ATCC 25592 / DSM 43247 / BCRC 13721 / JCM 3198 / KCTC 3076 / NBRC 16047 / NCTC 10667</strain>
    </source>
</reference>
<dbReference type="SUPFAM" id="SSF53474">
    <property type="entry name" value="alpha/beta-Hydrolases"/>
    <property type="match status" value="1"/>
</dbReference>
<dbReference type="Gene3D" id="3.40.50.1820">
    <property type="entry name" value="alpha/beta hydrolase"/>
    <property type="match status" value="1"/>
</dbReference>
<accession>D0LDF7</accession>
<evidence type="ECO:0000256" key="2">
    <source>
        <dbReference type="ARBA" id="ARBA00022801"/>
    </source>
</evidence>
<keyword evidence="2 5" id="KW-0378">Hydrolase</keyword>
<proteinExistence type="inferred from homology"/>
<keyword evidence="6" id="KW-1185">Reference proteome</keyword>
<dbReference type="OrthoDB" id="3181909at2"/>
<sequence>MSRATSLKLPLSARPQRALVRVLGKAQPFITPLFRRRTRVNADGERLAPEMAVVGWSAANIPGMGLGTTDVLGSRRDIDISATTMAENLPAFAVEEDLTFDGPGGPLAATRYRATESSSGLLIYFHGGGFVLGSRISHDGVARRLALGAGVDVLAVDYRLAPENPFPAAVDDALATWRFAVRSAPQWGLAPERIVVAGDSAGGNLAAVLAQQVRGEQVVPCRQVLLYPMTDASSRHPSRDEFAQGLFLTEERIRFFTDNYTPDESVRTDPRVSPLLADDLSGLPPAHVLVAGFDPLRDEGLAYAQRLADAGVAVTVQRESSMLHAFANMTVFSADARAALDRVCAAVRDGLAEAPRRPVSAGEQDSIAATS</sequence>
<dbReference type="InterPro" id="IPR050300">
    <property type="entry name" value="GDXG_lipolytic_enzyme"/>
</dbReference>
<feature type="domain" description="Alpha/beta hydrolase fold-3" evidence="4">
    <location>
        <begin position="122"/>
        <end position="327"/>
    </location>
</feature>
<dbReference type="InterPro" id="IPR033140">
    <property type="entry name" value="Lipase_GDXG_put_SER_AS"/>
</dbReference>
<dbReference type="Proteomes" id="UP000001219">
    <property type="component" value="Chromosome"/>
</dbReference>
<dbReference type="eggNOG" id="COG0657">
    <property type="taxonomic scope" value="Bacteria"/>
</dbReference>